<accession>A0A1C5H894</accession>
<evidence type="ECO:0000256" key="6">
    <source>
        <dbReference type="SAM" id="Phobius"/>
    </source>
</evidence>
<dbReference type="GO" id="GO:0016020">
    <property type="term" value="C:membrane"/>
    <property type="evidence" value="ECO:0007669"/>
    <property type="project" value="UniProtKB-SubCell"/>
</dbReference>
<dbReference type="Gene3D" id="1.20.1510.10">
    <property type="entry name" value="Cation efflux protein transmembrane domain"/>
    <property type="match status" value="1"/>
</dbReference>
<dbReference type="SUPFAM" id="SSF160240">
    <property type="entry name" value="Cation efflux protein cytoplasmic domain-like"/>
    <property type="match status" value="1"/>
</dbReference>
<reference evidence="9 10" key="1">
    <citation type="submission" date="2016-06" db="EMBL/GenBank/DDBJ databases">
        <authorList>
            <person name="Kjaerup R.B."/>
            <person name="Dalgaard T.S."/>
            <person name="Juul-Madsen H.R."/>
        </authorList>
    </citation>
    <scope>NUCLEOTIDE SEQUENCE [LARGE SCALE GENOMIC DNA]</scope>
    <source>
        <strain evidence="9 10">DSM 45097</strain>
    </source>
</reference>
<feature type="transmembrane region" description="Helical" evidence="6">
    <location>
        <begin position="77"/>
        <end position="97"/>
    </location>
</feature>
<gene>
    <name evidence="9" type="ORF">GA0074704_1242</name>
</gene>
<sequence>MAAEGSTKAVVTALAANLGIAVSKFVAAAVTGSASMLAEGVHSVADSTNQALLLIGGKRARRAPSALHPFGYARERYIYAFLVAIILFTLGGLYALYESYLKITHPHELTSPLVAVVVLLVAMALEGYALRTAVGQANRTRGSRSWIAFVRRSRAPELPVILLEDAGALIGLVLALLGVGLSVLTGNGIYDGIATGCIGLLLVSAAIILATEIKSLLIGEAALPEQVTAMHTALLSTPGVDRVIHLRTMHLGPDELLVAAKIAIDADDDGATIAATIDDAEARLRRALPTAKVVYLEPDIDRQPASAHAEPGLTT</sequence>
<dbReference type="InterPro" id="IPR040177">
    <property type="entry name" value="SLC30A9"/>
</dbReference>
<evidence type="ECO:0000256" key="2">
    <source>
        <dbReference type="ARBA" id="ARBA00022448"/>
    </source>
</evidence>
<comment type="subcellular location">
    <subcellularLocation>
        <location evidence="1">Membrane</location>
        <topology evidence="1">Multi-pass membrane protein</topology>
    </subcellularLocation>
</comment>
<dbReference type="SUPFAM" id="SSF161111">
    <property type="entry name" value="Cation efflux protein transmembrane domain-like"/>
    <property type="match status" value="1"/>
</dbReference>
<dbReference type="GO" id="GO:0008324">
    <property type="term" value="F:monoatomic cation transmembrane transporter activity"/>
    <property type="evidence" value="ECO:0007669"/>
    <property type="project" value="InterPro"/>
</dbReference>
<evidence type="ECO:0000259" key="8">
    <source>
        <dbReference type="Pfam" id="PF16916"/>
    </source>
</evidence>
<dbReference type="InterPro" id="IPR027469">
    <property type="entry name" value="Cation_efflux_TMD_sf"/>
</dbReference>
<feature type="transmembrane region" description="Helical" evidence="6">
    <location>
        <begin position="161"/>
        <end position="183"/>
    </location>
</feature>
<dbReference type="PANTHER" id="PTHR13414:SF9">
    <property type="entry name" value="PROTON-COUPLED ZINC ANTIPORTER SLC30A9, MITOCHONDRIAL"/>
    <property type="match status" value="1"/>
</dbReference>
<organism evidence="9 10">
    <name type="scientific">Micromonospora siamensis</name>
    <dbReference type="NCBI Taxonomy" id="299152"/>
    <lineage>
        <taxon>Bacteria</taxon>
        <taxon>Bacillati</taxon>
        <taxon>Actinomycetota</taxon>
        <taxon>Actinomycetes</taxon>
        <taxon>Micromonosporales</taxon>
        <taxon>Micromonosporaceae</taxon>
        <taxon>Micromonospora</taxon>
    </lineage>
</organism>
<dbReference type="RefSeq" id="WP_088969607.1">
    <property type="nucleotide sequence ID" value="NZ_JBHLYF010000014.1"/>
</dbReference>
<feature type="transmembrane region" description="Helical" evidence="6">
    <location>
        <begin position="109"/>
        <end position="130"/>
    </location>
</feature>
<keyword evidence="5 6" id="KW-0472">Membrane</keyword>
<name>A0A1C5H894_9ACTN</name>
<evidence type="ECO:0000313" key="10">
    <source>
        <dbReference type="Proteomes" id="UP000198210"/>
    </source>
</evidence>
<keyword evidence="10" id="KW-1185">Reference proteome</keyword>
<evidence type="ECO:0000256" key="5">
    <source>
        <dbReference type="ARBA" id="ARBA00023136"/>
    </source>
</evidence>
<dbReference type="EMBL" id="LT607751">
    <property type="protein sequence ID" value="SCG42255.1"/>
    <property type="molecule type" value="Genomic_DNA"/>
</dbReference>
<feature type="domain" description="Cation efflux protein transmembrane" evidence="7">
    <location>
        <begin position="11"/>
        <end position="213"/>
    </location>
</feature>
<feature type="transmembrane region" description="Helical" evidence="6">
    <location>
        <begin position="189"/>
        <end position="210"/>
    </location>
</feature>
<proteinExistence type="predicted"/>
<keyword evidence="4 6" id="KW-1133">Transmembrane helix</keyword>
<protein>
    <submittedName>
        <fullName evidence="9">Cation diffusion facilitator family transporter</fullName>
    </submittedName>
</protein>
<dbReference type="InterPro" id="IPR027470">
    <property type="entry name" value="Cation_efflux_CTD"/>
</dbReference>
<dbReference type="Pfam" id="PF01545">
    <property type="entry name" value="Cation_efflux"/>
    <property type="match status" value="1"/>
</dbReference>
<dbReference type="Proteomes" id="UP000198210">
    <property type="component" value="Chromosome I"/>
</dbReference>
<dbReference type="PANTHER" id="PTHR13414">
    <property type="entry name" value="HUEL-CATION TRANSPORTER"/>
    <property type="match status" value="1"/>
</dbReference>
<dbReference type="InterPro" id="IPR036837">
    <property type="entry name" value="Cation_efflux_CTD_sf"/>
</dbReference>
<evidence type="ECO:0000256" key="1">
    <source>
        <dbReference type="ARBA" id="ARBA00004141"/>
    </source>
</evidence>
<dbReference type="InterPro" id="IPR002524">
    <property type="entry name" value="Cation_efflux"/>
</dbReference>
<keyword evidence="3 6" id="KW-0812">Transmembrane</keyword>
<dbReference type="NCBIfam" id="TIGR01297">
    <property type="entry name" value="CDF"/>
    <property type="match status" value="1"/>
</dbReference>
<dbReference type="Pfam" id="PF16916">
    <property type="entry name" value="ZT_dimer"/>
    <property type="match status" value="1"/>
</dbReference>
<dbReference type="GO" id="GO:0006829">
    <property type="term" value="P:zinc ion transport"/>
    <property type="evidence" value="ECO:0007669"/>
    <property type="project" value="InterPro"/>
</dbReference>
<keyword evidence="2" id="KW-0813">Transport</keyword>
<evidence type="ECO:0000313" key="9">
    <source>
        <dbReference type="EMBL" id="SCG42255.1"/>
    </source>
</evidence>
<dbReference type="InterPro" id="IPR058533">
    <property type="entry name" value="Cation_efflux_TM"/>
</dbReference>
<feature type="domain" description="Cation efflux protein cytoplasmic" evidence="8">
    <location>
        <begin position="224"/>
        <end position="293"/>
    </location>
</feature>
<evidence type="ECO:0000259" key="7">
    <source>
        <dbReference type="Pfam" id="PF01545"/>
    </source>
</evidence>
<dbReference type="AlphaFoldDB" id="A0A1C5H894"/>
<evidence type="ECO:0000256" key="4">
    <source>
        <dbReference type="ARBA" id="ARBA00022989"/>
    </source>
</evidence>
<evidence type="ECO:0000256" key="3">
    <source>
        <dbReference type="ARBA" id="ARBA00022692"/>
    </source>
</evidence>